<dbReference type="Gene3D" id="1.10.630.10">
    <property type="entry name" value="Cytochrome P450"/>
    <property type="match status" value="1"/>
</dbReference>
<keyword evidence="11" id="KW-0472">Membrane</keyword>
<gene>
    <name evidence="13" type="ORF">B0T22DRAFT_530051</name>
    <name evidence="12" type="ORF">B0T22DRAFT_531536</name>
</gene>
<keyword evidence="3 8" id="KW-0349">Heme</keyword>
<dbReference type="EMBL" id="JAULSO010000026">
    <property type="protein sequence ID" value="KAK3680501.1"/>
    <property type="molecule type" value="Genomic_DNA"/>
</dbReference>
<dbReference type="InterPro" id="IPR036396">
    <property type="entry name" value="Cyt_P450_sf"/>
</dbReference>
<evidence type="ECO:0000256" key="5">
    <source>
        <dbReference type="ARBA" id="ARBA00023002"/>
    </source>
</evidence>
<evidence type="ECO:0000256" key="11">
    <source>
        <dbReference type="SAM" id="Phobius"/>
    </source>
</evidence>
<keyword evidence="7 9" id="KW-0503">Monooxygenase</keyword>
<reference evidence="13" key="1">
    <citation type="journal article" date="2023" name="Mol. Phylogenet. Evol.">
        <title>Genome-scale phylogeny and comparative genomics of the fungal order Sordariales.</title>
        <authorList>
            <person name="Hensen N."/>
            <person name="Bonometti L."/>
            <person name="Westerberg I."/>
            <person name="Brannstrom I.O."/>
            <person name="Guillou S."/>
            <person name="Cros-Aarteil S."/>
            <person name="Calhoun S."/>
            <person name="Haridas S."/>
            <person name="Kuo A."/>
            <person name="Mondo S."/>
            <person name="Pangilinan J."/>
            <person name="Riley R."/>
            <person name="LaButti K."/>
            <person name="Andreopoulos B."/>
            <person name="Lipzen A."/>
            <person name="Chen C."/>
            <person name="Yan M."/>
            <person name="Daum C."/>
            <person name="Ng V."/>
            <person name="Clum A."/>
            <person name="Steindorff A."/>
            <person name="Ohm R.A."/>
            <person name="Martin F."/>
            <person name="Silar P."/>
            <person name="Natvig D.O."/>
            <person name="Lalanne C."/>
            <person name="Gautier V."/>
            <person name="Ament-Velasquez S.L."/>
            <person name="Kruys A."/>
            <person name="Hutchinson M.I."/>
            <person name="Powell A.J."/>
            <person name="Barry K."/>
            <person name="Miller A.N."/>
            <person name="Grigoriev I.V."/>
            <person name="Debuchy R."/>
            <person name="Gladieux P."/>
            <person name="Hiltunen Thoren M."/>
            <person name="Johannesson H."/>
        </authorList>
    </citation>
    <scope>NUCLEOTIDE SEQUENCE</scope>
    <source>
        <strain evidence="13">CBS 314.62</strain>
    </source>
</reference>
<dbReference type="AlphaFoldDB" id="A0AAE0X304"/>
<dbReference type="CDD" id="cd11062">
    <property type="entry name" value="CYP58-like"/>
    <property type="match status" value="1"/>
</dbReference>
<evidence type="ECO:0000256" key="4">
    <source>
        <dbReference type="ARBA" id="ARBA00022723"/>
    </source>
</evidence>
<evidence type="ECO:0000313" key="12">
    <source>
        <dbReference type="EMBL" id="KAK3680501.1"/>
    </source>
</evidence>
<accession>A0AAE0X304</accession>
<evidence type="ECO:0000313" key="13">
    <source>
        <dbReference type="EMBL" id="KAK3683528.1"/>
    </source>
</evidence>
<dbReference type="PANTHER" id="PTHR24305">
    <property type="entry name" value="CYTOCHROME P450"/>
    <property type="match status" value="1"/>
</dbReference>
<feature type="region of interest" description="Disordered" evidence="10">
    <location>
        <begin position="196"/>
        <end position="239"/>
    </location>
</feature>
<evidence type="ECO:0000256" key="1">
    <source>
        <dbReference type="ARBA" id="ARBA00001971"/>
    </source>
</evidence>
<evidence type="ECO:0000256" key="2">
    <source>
        <dbReference type="ARBA" id="ARBA00010617"/>
    </source>
</evidence>
<dbReference type="PANTHER" id="PTHR24305:SF157">
    <property type="entry name" value="N-ACETYLTRYPTOPHAN 6-HYDROXYLASE IVOC-RELATED"/>
    <property type="match status" value="1"/>
</dbReference>
<keyword evidence="11" id="KW-1133">Transmembrane helix</keyword>
<protein>
    <submittedName>
        <fullName evidence="13">Benzoate 4-monooxygenase cytochrome P450</fullName>
    </submittedName>
</protein>
<comment type="caution">
    <text evidence="13">The sequence shown here is derived from an EMBL/GenBank/DDBJ whole genome shotgun (WGS) entry which is preliminary data.</text>
</comment>
<keyword evidence="6 8" id="KW-0408">Iron</keyword>
<dbReference type="GO" id="GO:0004497">
    <property type="term" value="F:monooxygenase activity"/>
    <property type="evidence" value="ECO:0007669"/>
    <property type="project" value="UniProtKB-KW"/>
</dbReference>
<keyword evidence="11" id="KW-0812">Transmembrane</keyword>
<evidence type="ECO:0000256" key="9">
    <source>
        <dbReference type="RuleBase" id="RU000461"/>
    </source>
</evidence>
<sequence length="445" mass="49575">MDIFSALPYPYVSVAAVSLLLYLVAGAVNRLYFSPIASFPGPKLAALTFCPAEIHVETPSFADELYNTNRRRDKWERFTRCFGIPDSDAPRRPQPVFSTASVRRLQPVIEERLDRLLERFAEFQETGETMAYAFARCEHRIEDKDFDLSFHDASMMGSALGQFMKQFPWVITLMQALPDWVAVLLNKDMALLRQASTRLTSNPKSKPSNRAPTPTTKPYPIRPSSTRSSTPNSPPAEKSFDRLWQDGQVTVVAGTLTTAWALSVTHYHLANPSALAKLKAELASAIPDPFTTTPLATLERLPYLAAVIQESLRLSCGVSTRLQRIAPVEALCFTDPASGTLDARYFPVPLSFRPERWLENPRLDRFCLPFSKGSRQCVGMGLAYAEIFLALARIWRVYGSDEVQGVGDRGVLRLEGTDGRDVTIVGNATTPLVWKGTKGVRIVVR</sequence>
<keyword evidence="4 8" id="KW-0479">Metal-binding</keyword>
<dbReference type="Proteomes" id="UP001270362">
    <property type="component" value="Unassembled WGS sequence"/>
</dbReference>
<feature type="compositionally biased region" description="Polar residues" evidence="10">
    <location>
        <begin position="196"/>
        <end position="214"/>
    </location>
</feature>
<name>A0AAE0X304_9PEZI</name>
<dbReference type="InterPro" id="IPR001128">
    <property type="entry name" value="Cyt_P450"/>
</dbReference>
<dbReference type="InterPro" id="IPR002401">
    <property type="entry name" value="Cyt_P450_E_grp-I"/>
</dbReference>
<dbReference type="InterPro" id="IPR017972">
    <property type="entry name" value="Cyt_P450_CS"/>
</dbReference>
<reference evidence="13" key="2">
    <citation type="submission" date="2023-06" db="EMBL/GenBank/DDBJ databases">
        <authorList>
            <consortium name="Lawrence Berkeley National Laboratory"/>
            <person name="Haridas S."/>
            <person name="Hensen N."/>
            <person name="Bonometti L."/>
            <person name="Westerberg I."/>
            <person name="Brannstrom I.O."/>
            <person name="Guillou S."/>
            <person name="Cros-Aarteil S."/>
            <person name="Calhoun S."/>
            <person name="Kuo A."/>
            <person name="Mondo S."/>
            <person name="Pangilinan J."/>
            <person name="Riley R."/>
            <person name="Labutti K."/>
            <person name="Andreopoulos B."/>
            <person name="Lipzen A."/>
            <person name="Chen C."/>
            <person name="Yanf M."/>
            <person name="Daum C."/>
            <person name="Ng V."/>
            <person name="Clum A."/>
            <person name="Steindorff A."/>
            <person name="Ohm R."/>
            <person name="Martin F."/>
            <person name="Silar P."/>
            <person name="Natvig D."/>
            <person name="Lalanne C."/>
            <person name="Gautier V."/>
            <person name="Ament-Velasquez S.L."/>
            <person name="Kruys A."/>
            <person name="Hutchinson M.I."/>
            <person name="Powell A.J."/>
            <person name="Barry K."/>
            <person name="Miller A.N."/>
            <person name="Grigoriev I.V."/>
            <person name="Debuchy R."/>
            <person name="Gladieux P."/>
            <person name="Thoren M.H."/>
            <person name="Johannesson H."/>
        </authorList>
    </citation>
    <scope>NUCLEOTIDE SEQUENCE</scope>
    <source>
        <strain evidence="13">CBS 314.62</strain>
    </source>
</reference>
<proteinExistence type="inferred from homology"/>
<evidence type="ECO:0000256" key="7">
    <source>
        <dbReference type="ARBA" id="ARBA00023033"/>
    </source>
</evidence>
<dbReference type="PROSITE" id="PS00086">
    <property type="entry name" value="CYTOCHROME_P450"/>
    <property type="match status" value="1"/>
</dbReference>
<comment type="similarity">
    <text evidence="2 9">Belongs to the cytochrome P450 family.</text>
</comment>
<evidence type="ECO:0000256" key="3">
    <source>
        <dbReference type="ARBA" id="ARBA00022617"/>
    </source>
</evidence>
<dbReference type="EMBL" id="JAULSO010000004">
    <property type="protein sequence ID" value="KAK3683528.1"/>
    <property type="molecule type" value="Genomic_DNA"/>
</dbReference>
<dbReference type="PRINTS" id="PR00385">
    <property type="entry name" value="P450"/>
</dbReference>
<dbReference type="GO" id="GO:0016705">
    <property type="term" value="F:oxidoreductase activity, acting on paired donors, with incorporation or reduction of molecular oxygen"/>
    <property type="evidence" value="ECO:0007669"/>
    <property type="project" value="InterPro"/>
</dbReference>
<feature type="compositionally biased region" description="Low complexity" evidence="10">
    <location>
        <begin position="222"/>
        <end position="231"/>
    </location>
</feature>
<dbReference type="InterPro" id="IPR050121">
    <property type="entry name" value="Cytochrome_P450_monoxygenase"/>
</dbReference>
<feature type="binding site" description="axial binding residue" evidence="8">
    <location>
        <position position="377"/>
    </location>
    <ligand>
        <name>heme</name>
        <dbReference type="ChEBI" id="CHEBI:30413"/>
    </ligand>
    <ligandPart>
        <name>Fe</name>
        <dbReference type="ChEBI" id="CHEBI:18248"/>
    </ligandPart>
</feature>
<dbReference type="GO" id="GO:0005506">
    <property type="term" value="F:iron ion binding"/>
    <property type="evidence" value="ECO:0007669"/>
    <property type="project" value="InterPro"/>
</dbReference>
<evidence type="ECO:0000256" key="10">
    <source>
        <dbReference type="SAM" id="MobiDB-lite"/>
    </source>
</evidence>
<evidence type="ECO:0000256" key="8">
    <source>
        <dbReference type="PIRSR" id="PIRSR602401-1"/>
    </source>
</evidence>
<evidence type="ECO:0000313" key="14">
    <source>
        <dbReference type="Proteomes" id="UP001270362"/>
    </source>
</evidence>
<feature type="transmembrane region" description="Helical" evidence="11">
    <location>
        <begin position="12"/>
        <end position="33"/>
    </location>
</feature>
<evidence type="ECO:0000256" key="6">
    <source>
        <dbReference type="ARBA" id="ARBA00023004"/>
    </source>
</evidence>
<keyword evidence="14" id="KW-1185">Reference proteome</keyword>
<comment type="cofactor">
    <cofactor evidence="1 8">
        <name>heme</name>
        <dbReference type="ChEBI" id="CHEBI:30413"/>
    </cofactor>
</comment>
<organism evidence="13 14">
    <name type="scientific">Podospora appendiculata</name>
    <dbReference type="NCBI Taxonomy" id="314037"/>
    <lineage>
        <taxon>Eukaryota</taxon>
        <taxon>Fungi</taxon>
        <taxon>Dikarya</taxon>
        <taxon>Ascomycota</taxon>
        <taxon>Pezizomycotina</taxon>
        <taxon>Sordariomycetes</taxon>
        <taxon>Sordariomycetidae</taxon>
        <taxon>Sordariales</taxon>
        <taxon>Podosporaceae</taxon>
        <taxon>Podospora</taxon>
    </lineage>
</organism>
<dbReference type="Pfam" id="PF00067">
    <property type="entry name" value="p450"/>
    <property type="match status" value="1"/>
</dbReference>
<dbReference type="SUPFAM" id="SSF48264">
    <property type="entry name" value="Cytochrome P450"/>
    <property type="match status" value="1"/>
</dbReference>
<dbReference type="PRINTS" id="PR00463">
    <property type="entry name" value="EP450I"/>
</dbReference>
<keyword evidence="5 9" id="KW-0560">Oxidoreductase</keyword>
<dbReference type="GO" id="GO:0020037">
    <property type="term" value="F:heme binding"/>
    <property type="evidence" value="ECO:0007669"/>
    <property type="project" value="InterPro"/>
</dbReference>